<sequence>MKRKDQDCLRETPAFDATVSDGAGVPAELDDAGFDAAHAAFEFRVLAGLHAGARFAWPPATAASVRIGARADCDIVLQDAALAARILHVRLASDRRGWHVRETATPQQEDRSPGAGGDVPGEGAGEGAGEDANAAFAFGQALVLSGLACTVALAGTRWPTQNAALAGGTALAREEAPRADGATGARPDAIRDGALSDVTSDGPAPVHALRDASASRLDTDTKKAVAAAAATDADAPAAADRRARPRGWRRAGLPVAIAIGLAMPLVMMFTPLPGLLRHALPHAVASAHAGPPQNQSPAAVTKLLERLGLAQRLHLGTTDDGLIAVTGWLADTAQRDALADALAQLTPMPAMRVLIETEAVATAQQLADTFSATIEARYDGAGRVDLSGAIDTDTQRDALRRAFREQVPGAVLIDRHLLPRAAIEQALRDALRGAGIVGARVTWTTAALEIDAPAGTDADRFDRALTAFRGVYGKRLPLRARMGTASAPFVATGLPFAIVSVTGGALPSVVVAGGGRLLPGGAYRQYRLVSVEEGRIVFDGPRRVIVAR</sequence>
<feature type="transmembrane region" description="Helical" evidence="2">
    <location>
        <begin position="251"/>
        <end position="272"/>
    </location>
</feature>
<evidence type="ECO:0000256" key="2">
    <source>
        <dbReference type="SAM" id="Phobius"/>
    </source>
</evidence>
<keyword evidence="2" id="KW-0812">Transmembrane</keyword>
<keyword evidence="4" id="KW-1185">Reference proteome</keyword>
<comment type="caution">
    <text evidence="3">The sequence shown here is derived from an EMBL/GenBank/DDBJ whole genome shotgun (WGS) entry which is preliminary data.</text>
</comment>
<dbReference type="NCBIfam" id="TIGR02500">
    <property type="entry name" value="type_III_yscD"/>
    <property type="match status" value="1"/>
</dbReference>
<organism evidence="3 4">
    <name type="scientific">Robbsia betulipollinis</name>
    <dbReference type="NCBI Taxonomy" id="2981849"/>
    <lineage>
        <taxon>Bacteria</taxon>
        <taxon>Pseudomonadati</taxon>
        <taxon>Pseudomonadota</taxon>
        <taxon>Betaproteobacteria</taxon>
        <taxon>Burkholderiales</taxon>
        <taxon>Burkholderiaceae</taxon>
        <taxon>Robbsia</taxon>
    </lineage>
</organism>
<feature type="region of interest" description="Disordered" evidence="1">
    <location>
        <begin position="102"/>
        <end position="128"/>
    </location>
</feature>
<evidence type="ECO:0000313" key="3">
    <source>
        <dbReference type="EMBL" id="MCY0387265.1"/>
    </source>
</evidence>
<dbReference type="EMBL" id="JAPMXC010000001">
    <property type="protein sequence ID" value="MCY0387265.1"/>
    <property type="molecule type" value="Genomic_DNA"/>
</dbReference>
<name>A0ABT3ZL53_9BURK</name>
<gene>
    <name evidence="3" type="primary">sctD</name>
    <name evidence="3" type="ORF">OVY01_08460</name>
</gene>
<feature type="compositionally biased region" description="Gly residues" evidence="1">
    <location>
        <begin position="114"/>
        <end position="127"/>
    </location>
</feature>
<feature type="region of interest" description="Disordered" evidence="1">
    <location>
        <begin position="172"/>
        <end position="204"/>
    </location>
</feature>
<reference evidence="3" key="1">
    <citation type="submission" date="2022-11" db="EMBL/GenBank/DDBJ databases">
        <title>Robbsia betulipollinis sp. nov., isolated from pollen of birch (Betula pendula).</title>
        <authorList>
            <person name="Shi H."/>
            <person name="Ambika Manirajan B."/>
            <person name="Ratering S."/>
            <person name="Geissler-Plaum R."/>
            <person name="Schnell S."/>
        </authorList>
    </citation>
    <scope>NUCLEOTIDE SEQUENCE</scope>
    <source>
        <strain evidence="3">Bb-Pol-6</strain>
    </source>
</reference>
<keyword evidence="2" id="KW-1133">Transmembrane helix</keyword>
<proteinExistence type="predicted"/>
<dbReference type="Proteomes" id="UP001082899">
    <property type="component" value="Unassembled WGS sequence"/>
</dbReference>
<protein>
    <submittedName>
        <fullName evidence="3">Type III secretion system inner membrane ring subunit SctD</fullName>
    </submittedName>
</protein>
<keyword evidence="2" id="KW-0472">Membrane</keyword>
<evidence type="ECO:0000256" key="1">
    <source>
        <dbReference type="SAM" id="MobiDB-lite"/>
    </source>
</evidence>
<feature type="compositionally biased region" description="Basic and acidic residues" evidence="1">
    <location>
        <begin position="102"/>
        <end position="112"/>
    </location>
</feature>
<dbReference type="RefSeq" id="WP_267847019.1">
    <property type="nucleotide sequence ID" value="NZ_JAPMXC010000001.1"/>
</dbReference>
<evidence type="ECO:0000313" key="4">
    <source>
        <dbReference type="Proteomes" id="UP001082899"/>
    </source>
</evidence>
<dbReference type="InterPro" id="IPR012843">
    <property type="entry name" value="YscD"/>
</dbReference>
<accession>A0ABT3ZL53</accession>